<proteinExistence type="predicted"/>
<reference evidence="2" key="1">
    <citation type="submission" date="2021-04" db="EMBL/GenBank/DDBJ databases">
        <title>Saccharothrix algeriensis WGS.</title>
        <authorList>
            <person name="Stuskova K."/>
            <person name="Hakalova E."/>
            <person name="Tebbal A.B."/>
            <person name="Eichmeier A."/>
        </authorList>
    </citation>
    <scope>NUCLEOTIDE SEQUENCE</scope>
    <source>
        <strain evidence="2">NRRL B-24137</strain>
    </source>
</reference>
<evidence type="ECO:0000313" key="2">
    <source>
        <dbReference type="EMBL" id="QTR05929.1"/>
    </source>
</evidence>
<dbReference type="EMBL" id="CP072788">
    <property type="protein sequence ID" value="QTR05929.1"/>
    <property type="molecule type" value="Genomic_DNA"/>
</dbReference>
<dbReference type="AlphaFoldDB" id="A0A8T8I596"/>
<keyword evidence="1" id="KW-0472">Membrane</keyword>
<feature type="transmembrane region" description="Helical" evidence="1">
    <location>
        <begin position="95"/>
        <end position="116"/>
    </location>
</feature>
<gene>
    <name evidence="2" type="ORF">J7S33_02685</name>
</gene>
<feature type="transmembrane region" description="Helical" evidence="1">
    <location>
        <begin position="150"/>
        <end position="171"/>
    </location>
</feature>
<protein>
    <submittedName>
        <fullName evidence="2">RDD family protein</fullName>
    </submittedName>
</protein>
<dbReference type="Proteomes" id="UP000671828">
    <property type="component" value="Chromosome"/>
</dbReference>
<sequence>MPPTHQERTVTVPGTGRPSTRLETAKAFAGSALGPGPAKRLAAFGDGTLYVQAGEPVRFLAWLVDFAVFLLGSAAGIVVVALVDRRMELPGGTVALLFIGVLIAVPLLYGLCYGNGRALGAVLTGTQLVRSRDGGRVGLQACWAMLVRTLLLPLLVAAVVLGGAGAGGSLARTSIDRTATRQLHATGLVRLTDVRGG</sequence>
<name>A0A8T8I596_9PSEU</name>
<feature type="transmembrane region" description="Helical" evidence="1">
    <location>
        <begin position="59"/>
        <end position="83"/>
    </location>
</feature>
<organism evidence="2 3">
    <name type="scientific">Saccharothrix algeriensis</name>
    <dbReference type="NCBI Taxonomy" id="173560"/>
    <lineage>
        <taxon>Bacteria</taxon>
        <taxon>Bacillati</taxon>
        <taxon>Actinomycetota</taxon>
        <taxon>Actinomycetes</taxon>
        <taxon>Pseudonocardiales</taxon>
        <taxon>Pseudonocardiaceae</taxon>
        <taxon>Saccharothrix</taxon>
    </lineage>
</organism>
<dbReference type="GO" id="GO:0016020">
    <property type="term" value="C:membrane"/>
    <property type="evidence" value="ECO:0007669"/>
    <property type="project" value="UniProtKB-SubCell"/>
</dbReference>
<keyword evidence="1" id="KW-1133">Transmembrane helix</keyword>
<evidence type="ECO:0000313" key="3">
    <source>
        <dbReference type="Proteomes" id="UP000671828"/>
    </source>
</evidence>
<keyword evidence="1" id="KW-0812">Transmembrane</keyword>
<accession>A0A8T8I596</accession>
<evidence type="ECO:0000256" key="1">
    <source>
        <dbReference type="SAM" id="Phobius"/>
    </source>
</evidence>